<accession>A0A0R1XIP2</accession>
<evidence type="ECO:0000259" key="3">
    <source>
        <dbReference type="Pfam" id="PF01557"/>
    </source>
</evidence>
<dbReference type="InterPro" id="IPR011234">
    <property type="entry name" value="Fumarylacetoacetase-like_C"/>
</dbReference>
<dbReference type="OrthoDB" id="9805307at2"/>
<protein>
    <submittedName>
        <fullName evidence="4">2-hydroxyhepta-2,4-diene-1,7-dioate isomerase</fullName>
    </submittedName>
</protein>
<evidence type="ECO:0000313" key="4">
    <source>
        <dbReference type="EMBL" id="KRM29501.1"/>
    </source>
</evidence>
<dbReference type="AlphaFoldDB" id="A0A0R1XIP2"/>
<dbReference type="SUPFAM" id="SSF56529">
    <property type="entry name" value="FAH"/>
    <property type="match status" value="1"/>
</dbReference>
<proteinExistence type="inferred from homology"/>
<dbReference type="Pfam" id="PF01557">
    <property type="entry name" value="FAA_hydrolase"/>
    <property type="match status" value="1"/>
</dbReference>
<name>A0A0R1XIP2_9LACO</name>
<dbReference type="GO" id="GO:0046872">
    <property type="term" value="F:metal ion binding"/>
    <property type="evidence" value="ECO:0007669"/>
    <property type="project" value="UniProtKB-KW"/>
</dbReference>
<dbReference type="PANTHER" id="PTHR42796">
    <property type="entry name" value="FUMARYLACETOACETATE HYDROLASE DOMAIN-CONTAINING PROTEIN 2A-RELATED"/>
    <property type="match status" value="1"/>
</dbReference>
<feature type="domain" description="Fumarylacetoacetase-like C-terminal" evidence="3">
    <location>
        <begin position="65"/>
        <end position="268"/>
    </location>
</feature>
<evidence type="ECO:0000256" key="2">
    <source>
        <dbReference type="ARBA" id="ARBA00022723"/>
    </source>
</evidence>
<evidence type="ECO:0000313" key="5">
    <source>
        <dbReference type="Proteomes" id="UP000050949"/>
    </source>
</evidence>
<dbReference type="InterPro" id="IPR051121">
    <property type="entry name" value="FAH"/>
</dbReference>
<gene>
    <name evidence="4" type="ORF">FC91_GL000520</name>
</gene>
<comment type="similarity">
    <text evidence="1">Belongs to the FAH family.</text>
</comment>
<organism evidence="4 5">
    <name type="scientific">Schleiferilactobacillus harbinensis DSM 16991</name>
    <dbReference type="NCBI Taxonomy" id="1122147"/>
    <lineage>
        <taxon>Bacteria</taxon>
        <taxon>Bacillati</taxon>
        <taxon>Bacillota</taxon>
        <taxon>Bacilli</taxon>
        <taxon>Lactobacillales</taxon>
        <taxon>Lactobacillaceae</taxon>
        <taxon>Schleiferilactobacillus</taxon>
    </lineage>
</organism>
<dbReference type="eggNOG" id="COG0179">
    <property type="taxonomic scope" value="Bacteria"/>
</dbReference>
<dbReference type="Gene3D" id="3.90.850.10">
    <property type="entry name" value="Fumarylacetoacetase-like, C-terminal domain"/>
    <property type="match status" value="1"/>
</dbReference>
<sequence>MKLAMLENEPVVITGTPEDLSAAPIQNADSVMAAWALGAERLSLGKAQTIQPDQLICPLPESRQVFAVGMNYAAHTKELHVAAPKAPSVFTKFPSSLTGPTVTVPHHGTKTDWETELVVVIGQGGRDISQGDALNHVAGYMVGQDLSDRAVQFINDPPQFSLAKSFAGYGPIGPWLTTPDEVRDLARQTVTTTVNGQAMQRSLLSDLIFSPADLVAYLSSIVELMPGDLIFTGTPSGTGVGRDPQIFLQAGDQLVSQITGLGTLHITIA</sequence>
<dbReference type="Proteomes" id="UP000050949">
    <property type="component" value="Unassembled WGS sequence"/>
</dbReference>
<keyword evidence="2" id="KW-0479">Metal-binding</keyword>
<reference evidence="4 5" key="1">
    <citation type="journal article" date="2015" name="Genome Announc.">
        <title>Expanding the biotechnology potential of lactobacilli through comparative genomics of 213 strains and associated genera.</title>
        <authorList>
            <person name="Sun Z."/>
            <person name="Harris H.M."/>
            <person name="McCann A."/>
            <person name="Guo C."/>
            <person name="Argimon S."/>
            <person name="Zhang W."/>
            <person name="Yang X."/>
            <person name="Jeffery I.B."/>
            <person name="Cooney J.C."/>
            <person name="Kagawa T.F."/>
            <person name="Liu W."/>
            <person name="Song Y."/>
            <person name="Salvetti E."/>
            <person name="Wrobel A."/>
            <person name="Rasinkangas P."/>
            <person name="Parkhill J."/>
            <person name="Rea M.C."/>
            <person name="O'Sullivan O."/>
            <person name="Ritari J."/>
            <person name="Douillard F.P."/>
            <person name="Paul Ross R."/>
            <person name="Yang R."/>
            <person name="Briner A.E."/>
            <person name="Felis G.E."/>
            <person name="de Vos W.M."/>
            <person name="Barrangou R."/>
            <person name="Klaenhammer T.R."/>
            <person name="Caufield P.W."/>
            <person name="Cui Y."/>
            <person name="Zhang H."/>
            <person name="O'Toole P.W."/>
        </authorList>
    </citation>
    <scope>NUCLEOTIDE SEQUENCE [LARGE SCALE GENOMIC DNA]</scope>
    <source>
        <strain evidence="4 5">DSM 16991</strain>
    </source>
</reference>
<dbReference type="PATRIC" id="fig|1122147.4.peg.540"/>
<keyword evidence="4" id="KW-0413">Isomerase</keyword>
<dbReference type="GO" id="GO:0044281">
    <property type="term" value="P:small molecule metabolic process"/>
    <property type="evidence" value="ECO:0007669"/>
    <property type="project" value="UniProtKB-ARBA"/>
</dbReference>
<dbReference type="EMBL" id="AZFW01000013">
    <property type="protein sequence ID" value="KRM29501.1"/>
    <property type="molecule type" value="Genomic_DNA"/>
</dbReference>
<comment type="caution">
    <text evidence="4">The sequence shown here is derived from an EMBL/GenBank/DDBJ whole genome shotgun (WGS) entry which is preliminary data.</text>
</comment>
<evidence type="ECO:0000256" key="1">
    <source>
        <dbReference type="ARBA" id="ARBA00010211"/>
    </source>
</evidence>
<dbReference type="InterPro" id="IPR036663">
    <property type="entry name" value="Fumarylacetoacetase_C_sf"/>
</dbReference>
<dbReference type="PANTHER" id="PTHR42796:SF4">
    <property type="entry name" value="FUMARYLACETOACETATE HYDROLASE DOMAIN-CONTAINING PROTEIN 2A"/>
    <property type="match status" value="1"/>
</dbReference>
<dbReference type="GO" id="GO:0016853">
    <property type="term" value="F:isomerase activity"/>
    <property type="evidence" value="ECO:0007669"/>
    <property type="project" value="UniProtKB-KW"/>
</dbReference>
<dbReference type="RefSeq" id="WP_027828893.1">
    <property type="nucleotide sequence ID" value="NZ_AUEH01000032.1"/>
</dbReference>